<dbReference type="InterPro" id="IPR009030">
    <property type="entry name" value="Growth_fac_rcpt_cys_sf"/>
</dbReference>
<accession>A0ABD0TMI4</accession>
<dbReference type="InterPro" id="IPR000742">
    <property type="entry name" value="EGF"/>
</dbReference>
<feature type="signal peptide" evidence="6">
    <location>
        <begin position="1"/>
        <end position="23"/>
    </location>
</feature>
<dbReference type="AlphaFoldDB" id="A0ABD0TMI4"/>
<protein>
    <recommendedName>
        <fullName evidence="7">EGF-like domain-containing protein</fullName>
    </recommendedName>
</protein>
<evidence type="ECO:0000256" key="4">
    <source>
        <dbReference type="ARBA" id="ARBA00023157"/>
    </source>
</evidence>
<dbReference type="InterPro" id="IPR002049">
    <property type="entry name" value="LE_dom"/>
</dbReference>
<dbReference type="EMBL" id="JBEUOH010000003">
    <property type="protein sequence ID" value="KAL0896103.1"/>
    <property type="molecule type" value="Genomic_DNA"/>
</dbReference>
<dbReference type="InterPro" id="IPR018097">
    <property type="entry name" value="EGF_Ca-bd_CS"/>
</dbReference>
<dbReference type="PROSITE" id="PS50026">
    <property type="entry name" value="EGF_3"/>
    <property type="match status" value="1"/>
</dbReference>
<dbReference type="CDD" id="cd00055">
    <property type="entry name" value="EGF_Lam"/>
    <property type="match status" value="1"/>
</dbReference>
<evidence type="ECO:0000313" key="10">
    <source>
        <dbReference type="Proteomes" id="UP001549920"/>
    </source>
</evidence>
<dbReference type="CDD" id="cd00064">
    <property type="entry name" value="FU"/>
    <property type="match status" value="1"/>
</dbReference>
<dbReference type="PROSITE" id="PS01248">
    <property type="entry name" value="EGF_LAM_1"/>
    <property type="match status" value="1"/>
</dbReference>
<evidence type="ECO:0000256" key="2">
    <source>
        <dbReference type="ARBA" id="ARBA00022536"/>
    </source>
</evidence>
<name>A0ABD0TMI4_LOXSC</name>
<comment type="similarity">
    <text evidence="1">Belongs to the CRELD family.</text>
</comment>
<dbReference type="Proteomes" id="UP001549920">
    <property type="component" value="Unassembled WGS sequence"/>
</dbReference>
<dbReference type="CDD" id="cd00054">
    <property type="entry name" value="EGF_CA"/>
    <property type="match status" value="1"/>
</dbReference>
<comment type="caution">
    <text evidence="5">Lacks conserved residue(s) required for the propagation of feature annotation.</text>
</comment>
<organism evidence="8 11">
    <name type="scientific">Loxostege sticticalis</name>
    <name type="common">Beet webworm moth</name>
    <dbReference type="NCBI Taxonomy" id="481309"/>
    <lineage>
        <taxon>Eukaryota</taxon>
        <taxon>Metazoa</taxon>
        <taxon>Ecdysozoa</taxon>
        <taxon>Arthropoda</taxon>
        <taxon>Hexapoda</taxon>
        <taxon>Insecta</taxon>
        <taxon>Pterygota</taxon>
        <taxon>Neoptera</taxon>
        <taxon>Endopterygota</taxon>
        <taxon>Lepidoptera</taxon>
        <taxon>Glossata</taxon>
        <taxon>Ditrysia</taxon>
        <taxon>Pyraloidea</taxon>
        <taxon>Crambidae</taxon>
        <taxon>Pyraustinae</taxon>
        <taxon>Loxostege</taxon>
    </lineage>
</organism>
<dbReference type="PROSITE" id="PS00022">
    <property type="entry name" value="EGF_1"/>
    <property type="match status" value="1"/>
</dbReference>
<dbReference type="Gene3D" id="2.10.220.10">
    <property type="entry name" value="Hormone Receptor, Insulin-like Growth Factor Receptor 1, Chain A, domain 2"/>
    <property type="match status" value="1"/>
</dbReference>
<feature type="domain" description="EGF-like" evidence="7">
    <location>
        <begin position="155"/>
        <end position="195"/>
    </location>
</feature>
<evidence type="ECO:0000256" key="5">
    <source>
        <dbReference type="PROSITE-ProRule" id="PRU00076"/>
    </source>
</evidence>
<dbReference type="SMART" id="SM00261">
    <property type="entry name" value="FU"/>
    <property type="match status" value="2"/>
</dbReference>
<evidence type="ECO:0000313" key="8">
    <source>
        <dbReference type="EMBL" id="KAL0850557.1"/>
    </source>
</evidence>
<dbReference type="PROSITE" id="PS01187">
    <property type="entry name" value="EGF_CA"/>
    <property type="match status" value="1"/>
</dbReference>
<evidence type="ECO:0000256" key="1">
    <source>
        <dbReference type="ARBA" id="ARBA00005897"/>
    </source>
</evidence>
<keyword evidence="3" id="KW-0106">Calcium</keyword>
<dbReference type="InterPro" id="IPR006212">
    <property type="entry name" value="Furin_repeat"/>
</dbReference>
<dbReference type="GO" id="GO:0048731">
    <property type="term" value="P:system development"/>
    <property type="evidence" value="ECO:0007669"/>
    <property type="project" value="UniProtKB-ARBA"/>
</dbReference>
<dbReference type="EMBL" id="JBEDNZ010000003">
    <property type="protein sequence ID" value="KAL0850557.1"/>
    <property type="molecule type" value="Genomic_DNA"/>
</dbReference>
<evidence type="ECO:0000256" key="3">
    <source>
        <dbReference type="ARBA" id="ARBA00022837"/>
    </source>
</evidence>
<evidence type="ECO:0000259" key="7">
    <source>
        <dbReference type="PROSITE" id="PS50026"/>
    </source>
</evidence>
<evidence type="ECO:0000256" key="6">
    <source>
        <dbReference type="SAM" id="SignalP"/>
    </source>
</evidence>
<evidence type="ECO:0000313" key="11">
    <source>
        <dbReference type="Proteomes" id="UP001549921"/>
    </source>
</evidence>
<dbReference type="GO" id="GO:0048513">
    <property type="term" value="P:animal organ development"/>
    <property type="evidence" value="ECO:0007669"/>
    <property type="project" value="UniProtKB-ARBA"/>
</dbReference>
<gene>
    <name evidence="9" type="ORF">ABMA27_012068</name>
    <name evidence="8" type="ORF">ABMA28_012332</name>
</gene>
<proteinExistence type="inferred from homology"/>
<comment type="caution">
    <text evidence="8">The sequence shown here is derived from an EMBL/GenBank/DDBJ whole genome shotgun (WGS) entry which is preliminary data.</text>
</comment>
<dbReference type="Proteomes" id="UP001549921">
    <property type="component" value="Unassembled WGS sequence"/>
</dbReference>
<evidence type="ECO:0000313" key="9">
    <source>
        <dbReference type="EMBL" id="KAL0896103.1"/>
    </source>
</evidence>
<keyword evidence="2 5" id="KW-0245">EGF-like domain</keyword>
<feature type="disulfide bond" evidence="5">
    <location>
        <begin position="185"/>
        <end position="194"/>
    </location>
</feature>
<sequence length="385" mass="42574">MASNINCVLKIITCLLFIRAGFCNIQPPIVNPSVLTPSKTLGECQACKLFVESFKKGLERTARGKYEGGDAAWEEEKLKKSYKRSEMRLIDIQDGICKEEKDYSIQCHHIAEKAEEYIESWWAQNPDESDDLFSYICVDNLKMCCPKHHFGKECTPCPGDHNNLCSGNGKCRGDGTRKGNGTCLCDAGYTGENCDQCSVGYYLSYKDDNKMLCSPCHRACMGGCRQGTQKDCAACKPGFIFDSDEGCLDINECDDINRCTKDQFCLNSIGSFACIPCDKSCSGCHGDGPDMCRKCAKGYSKKGEFCVGDREDEDPMEAMTASRYMTYIGLLIATGILMPKSTSLGSLVGAMVLTYIVGAEYYCMINGHEGLVKLKDFDLAQLFRT</sequence>
<dbReference type="InterPro" id="IPR021852">
    <property type="entry name" value="DUF3456"/>
</dbReference>
<reference evidence="10 11" key="1">
    <citation type="submission" date="2024-06" db="EMBL/GenBank/DDBJ databases">
        <title>A chromosome-level genome assembly of beet webworm, Loxostege sticticalis.</title>
        <authorList>
            <person name="Zhang Y."/>
        </authorList>
    </citation>
    <scope>NUCLEOTIDE SEQUENCE [LARGE SCALE GENOMIC DNA]</scope>
    <source>
        <strain evidence="9">AQ026</strain>
        <strain evidence="8">AQ028</strain>
        <tissue evidence="8">Male pupae</tissue>
        <tissue evidence="9">Whole body</tissue>
    </source>
</reference>
<keyword evidence="6" id="KW-0732">Signal</keyword>
<keyword evidence="4 5" id="KW-1015">Disulfide bond</keyword>
<dbReference type="SUPFAM" id="SSF57184">
    <property type="entry name" value="Growth factor receptor domain"/>
    <property type="match status" value="1"/>
</dbReference>
<dbReference type="SMART" id="SM00181">
    <property type="entry name" value="EGF"/>
    <property type="match status" value="3"/>
</dbReference>
<keyword evidence="10" id="KW-1185">Reference proteome</keyword>
<feature type="chain" id="PRO_5044723030" description="EGF-like domain-containing protein" evidence="6">
    <location>
        <begin position="24"/>
        <end position="385"/>
    </location>
</feature>
<dbReference type="Pfam" id="PF11938">
    <property type="entry name" value="DUF3456"/>
    <property type="match status" value="1"/>
</dbReference>